<evidence type="ECO:0000313" key="5">
    <source>
        <dbReference type="Proteomes" id="UP000824280"/>
    </source>
</evidence>
<dbReference type="PANTHER" id="PTHR10696:SF21">
    <property type="entry name" value="TAUD_TFDA-LIKE DOMAIN-CONTAINING PROTEIN"/>
    <property type="match status" value="1"/>
</dbReference>
<keyword evidence="4" id="KW-0223">Dioxygenase</keyword>
<dbReference type="InterPro" id="IPR042098">
    <property type="entry name" value="TauD-like_sf"/>
</dbReference>
<evidence type="ECO:0000256" key="1">
    <source>
        <dbReference type="ARBA" id="ARBA00001954"/>
    </source>
</evidence>
<dbReference type="Gene3D" id="3.60.130.10">
    <property type="entry name" value="Clavaminate synthase-like"/>
    <property type="match status" value="1"/>
</dbReference>
<proteinExistence type="predicted"/>
<protein>
    <submittedName>
        <fullName evidence="4">TauD/TfdA family dioxygenase</fullName>
    </submittedName>
</protein>
<dbReference type="Pfam" id="PF02668">
    <property type="entry name" value="TauD"/>
    <property type="match status" value="1"/>
</dbReference>
<name>A0ABX8ZHC3_9SPHN</name>
<accession>A0ABX8ZHC3</accession>
<feature type="domain" description="TauD/TfdA-like" evidence="3">
    <location>
        <begin position="16"/>
        <end position="302"/>
    </location>
</feature>
<dbReference type="InterPro" id="IPR003819">
    <property type="entry name" value="TauD/TfdA-like"/>
</dbReference>
<dbReference type="InterPro" id="IPR050411">
    <property type="entry name" value="AlphaKG_dependent_hydroxylases"/>
</dbReference>
<evidence type="ECO:0000259" key="3">
    <source>
        <dbReference type="Pfam" id="PF02668"/>
    </source>
</evidence>
<dbReference type="Proteomes" id="UP000824280">
    <property type="component" value="Chromosome"/>
</dbReference>
<reference evidence="4 5" key="1">
    <citation type="submission" date="2021-08" db="EMBL/GenBank/DDBJ databases">
        <title>Comparative Genomics Analysis of the Genus Qipengyuania Reveals Extensive Genetic Diversity and Metabolic Versatility, Including the Description of Fifteen Novel Species.</title>
        <authorList>
            <person name="Liu Y."/>
        </authorList>
    </citation>
    <scope>NUCLEOTIDE SEQUENCE [LARGE SCALE GENOMIC DNA]</scope>
    <source>
        <strain evidence="4 5">1XM2-8</strain>
    </source>
</reference>
<evidence type="ECO:0000313" key="4">
    <source>
        <dbReference type="EMBL" id="QZD88390.1"/>
    </source>
</evidence>
<comment type="cofactor">
    <cofactor evidence="1">
        <name>Fe(2+)</name>
        <dbReference type="ChEBI" id="CHEBI:29033"/>
    </cofactor>
</comment>
<dbReference type="PANTHER" id="PTHR10696">
    <property type="entry name" value="GAMMA-BUTYROBETAINE HYDROXYLASE-RELATED"/>
    <property type="match status" value="1"/>
</dbReference>
<keyword evidence="2" id="KW-0560">Oxidoreductase</keyword>
<dbReference type="SUPFAM" id="SSF51197">
    <property type="entry name" value="Clavaminate synthase-like"/>
    <property type="match status" value="1"/>
</dbReference>
<gene>
    <name evidence="4" type="ORF">K3166_02305</name>
</gene>
<keyword evidence="5" id="KW-1185">Reference proteome</keyword>
<evidence type="ECO:0000256" key="2">
    <source>
        <dbReference type="ARBA" id="ARBA00023002"/>
    </source>
</evidence>
<dbReference type="GO" id="GO:0051213">
    <property type="term" value="F:dioxygenase activity"/>
    <property type="evidence" value="ECO:0007669"/>
    <property type="project" value="UniProtKB-KW"/>
</dbReference>
<organism evidence="4 5">
    <name type="scientific">Qipengyuania psychrotolerans</name>
    <dbReference type="NCBI Taxonomy" id="2867238"/>
    <lineage>
        <taxon>Bacteria</taxon>
        <taxon>Pseudomonadati</taxon>
        <taxon>Pseudomonadota</taxon>
        <taxon>Alphaproteobacteria</taxon>
        <taxon>Sphingomonadales</taxon>
        <taxon>Erythrobacteraceae</taxon>
        <taxon>Qipengyuania</taxon>
    </lineage>
</organism>
<dbReference type="EMBL" id="CP081297">
    <property type="protein sequence ID" value="QZD88390.1"/>
    <property type="molecule type" value="Genomic_DNA"/>
</dbReference>
<sequence>MEYQRMSDFPAIIEGGGDLAQFLSTNKSAVDAALADAGTLLFRGFDVPDAQAFDAAVRGYGEPGFTYEESLSNAVRVNVTERVFTANEAPPTTEIHLHHEMAQTPLYPSKLFFYCEIAPEKGGATPVCRSDWLLESMTRQHPEIVARFAEHGVRYTNVMPGNDDAASGQGRSWRSTLGVKDRAGAERRLSDLGYEWDWREDDSLRATTPVLPAIRELPDGRKTFFNQLIAAFRGWSDERNEADKSVVFGDGSLITQADMTPAIAAAEELTRDLAWQAGDVALVDNYLAMHGRRPFEGKRRVLASLIS</sequence>